<protein>
    <recommendedName>
        <fullName evidence="4">CCHC-type domain-containing protein</fullName>
    </recommendedName>
</protein>
<evidence type="ECO:0000313" key="3">
    <source>
        <dbReference type="EMBL" id="CEM28686.1"/>
    </source>
</evidence>
<sequence>MVAVGSFLLLLLRVCWSPSECLFPSLMPTSDEDQPRGADGRFISKDSSDQSPSPSDLDILTANVTKLAQIFLSQSASVPSPTPTPTTDTGKFAPWKCELPYKDTHGGRVAIVKAFEDHCKLQPASAPSDIRAAAFRQGLQKYPELYDLVSDLSPPESDDVEHCKNLILQSSGETEHKRMFTNFRSLFTLSTSDSPNVEKYIETVKSACRVISRLSLQEEVVPVWSGVGDKTDLSTWRVENKLVPLLDPLTRRQGQLASLVLINGISDSTVRANVESSIAPHMPFDGDDGAVAKFRHFAQPSCFSRLPATPSVPEQTHGVNMTGRSTNGHPRSRASGPSRGRPHCEHRSHRPDECLKQHYCSDCDHWGHKTGDCELARDHFALLRAYGYSGGGGRSGGNGGGQGKRGKQPTGSGSGRTRQ</sequence>
<organism evidence="3">
    <name type="scientific">Chromera velia CCMP2878</name>
    <dbReference type="NCBI Taxonomy" id="1169474"/>
    <lineage>
        <taxon>Eukaryota</taxon>
        <taxon>Sar</taxon>
        <taxon>Alveolata</taxon>
        <taxon>Colpodellida</taxon>
        <taxon>Chromeraceae</taxon>
        <taxon>Chromera</taxon>
    </lineage>
</organism>
<proteinExistence type="predicted"/>
<keyword evidence="2" id="KW-0732">Signal</keyword>
<feature type="compositionally biased region" description="Basic and acidic residues" evidence="1">
    <location>
        <begin position="33"/>
        <end position="48"/>
    </location>
</feature>
<feature type="compositionally biased region" description="Gly residues" evidence="1">
    <location>
        <begin position="388"/>
        <end position="403"/>
    </location>
</feature>
<dbReference type="PhylomeDB" id="A0A0G4GGV3"/>
<feature type="region of interest" description="Disordered" evidence="1">
    <location>
        <begin position="26"/>
        <end position="55"/>
    </location>
</feature>
<dbReference type="VEuPathDB" id="CryptoDB:Cvel_21777"/>
<feature type="compositionally biased region" description="Polar residues" evidence="1">
    <location>
        <begin position="312"/>
        <end position="327"/>
    </location>
</feature>
<reference evidence="3" key="1">
    <citation type="submission" date="2014-11" db="EMBL/GenBank/DDBJ databases">
        <authorList>
            <person name="Otto D Thomas"/>
            <person name="Naeem Raeece"/>
        </authorList>
    </citation>
    <scope>NUCLEOTIDE SEQUENCE</scope>
</reference>
<gene>
    <name evidence="3" type="ORF">Cvel_21777</name>
</gene>
<feature type="signal peptide" evidence="2">
    <location>
        <begin position="1"/>
        <end position="21"/>
    </location>
</feature>
<feature type="region of interest" description="Disordered" evidence="1">
    <location>
        <begin position="305"/>
        <end position="350"/>
    </location>
</feature>
<feature type="chain" id="PRO_5005190154" description="CCHC-type domain-containing protein" evidence="2">
    <location>
        <begin position="22"/>
        <end position="419"/>
    </location>
</feature>
<name>A0A0G4GGV3_9ALVE</name>
<dbReference type="EMBL" id="CDMZ01001184">
    <property type="protein sequence ID" value="CEM28686.1"/>
    <property type="molecule type" value="Genomic_DNA"/>
</dbReference>
<accession>A0A0G4GGV3</accession>
<evidence type="ECO:0000256" key="1">
    <source>
        <dbReference type="SAM" id="MobiDB-lite"/>
    </source>
</evidence>
<feature type="region of interest" description="Disordered" evidence="1">
    <location>
        <begin position="388"/>
        <end position="419"/>
    </location>
</feature>
<evidence type="ECO:0000256" key="2">
    <source>
        <dbReference type="SAM" id="SignalP"/>
    </source>
</evidence>
<dbReference type="AlphaFoldDB" id="A0A0G4GGV3"/>
<evidence type="ECO:0008006" key="4">
    <source>
        <dbReference type="Google" id="ProtNLM"/>
    </source>
</evidence>